<dbReference type="SMART" id="SM00960">
    <property type="entry name" value="Robl_LC7"/>
    <property type="match status" value="1"/>
</dbReference>
<evidence type="ECO:0000313" key="2">
    <source>
        <dbReference type="EMBL" id="WUV46619.1"/>
    </source>
</evidence>
<dbReference type="Gene3D" id="3.30.450.30">
    <property type="entry name" value="Dynein light chain 2a, cytoplasmic"/>
    <property type="match status" value="1"/>
</dbReference>
<feature type="domain" description="Roadblock/LAMTOR2" evidence="1">
    <location>
        <begin position="10"/>
        <end position="100"/>
    </location>
</feature>
<dbReference type="PANTHER" id="PTHR36222:SF1">
    <property type="entry name" value="SERINE PROTEASE INHIBITOR RV3364C"/>
    <property type="match status" value="1"/>
</dbReference>
<accession>A0ABZ1YTP5</accession>
<reference evidence="2" key="1">
    <citation type="submission" date="2022-10" db="EMBL/GenBank/DDBJ databases">
        <title>The complete genomes of actinobacterial strains from the NBC collection.</title>
        <authorList>
            <person name="Joergensen T.S."/>
            <person name="Alvarez Arevalo M."/>
            <person name="Sterndorff E.B."/>
            <person name="Faurdal D."/>
            <person name="Vuksanovic O."/>
            <person name="Mourched A.-S."/>
            <person name="Charusanti P."/>
            <person name="Shaw S."/>
            <person name="Blin K."/>
            <person name="Weber T."/>
        </authorList>
    </citation>
    <scope>NUCLEOTIDE SEQUENCE</scope>
    <source>
        <strain evidence="2">NBC_01482</strain>
    </source>
</reference>
<dbReference type="PANTHER" id="PTHR36222">
    <property type="entry name" value="SERINE PROTEASE INHIBITOR RV3364C"/>
    <property type="match status" value="1"/>
</dbReference>
<gene>
    <name evidence="2" type="ORF">OG563_47620</name>
</gene>
<evidence type="ECO:0000259" key="1">
    <source>
        <dbReference type="SMART" id="SM00960"/>
    </source>
</evidence>
<dbReference type="InterPro" id="IPR053141">
    <property type="entry name" value="Mycobact_SerProt_Inhib_Rv3364c"/>
</dbReference>
<dbReference type="Pfam" id="PF03259">
    <property type="entry name" value="Robl_LC7"/>
    <property type="match status" value="1"/>
</dbReference>
<organism evidence="2 3">
    <name type="scientific">Nocardia vinacea</name>
    <dbReference type="NCBI Taxonomy" id="96468"/>
    <lineage>
        <taxon>Bacteria</taxon>
        <taxon>Bacillati</taxon>
        <taxon>Actinomycetota</taxon>
        <taxon>Actinomycetes</taxon>
        <taxon>Mycobacteriales</taxon>
        <taxon>Nocardiaceae</taxon>
        <taxon>Nocardia</taxon>
    </lineage>
</organism>
<name>A0ABZ1YTP5_9NOCA</name>
<protein>
    <submittedName>
        <fullName evidence="2">Roadblock/LC7 domain-containing protein</fullName>
    </submittedName>
</protein>
<dbReference type="EMBL" id="CP109441">
    <property type="protein sequence ID" value="WUV46619.1"/>
    <property type="molecule type" value="Genomic_DNA"/>
</dbReference>
<proteinExistence type="predicted"/>
<keyword evidence="3" id="KW-1185">Reference proteome</keyword>
<dbReference type="Proteomes" id="UP001432062">
    <property type="component" value="Chromosome"/>
</dbReference>
<dbReference type="InterPro" id="IPR004942">
    <property type="entry name" value="Roadblock/LAMTOR2_dom"/>
</dbReference>
<dbReference type="RefSeq" id="WP_329410500.1">
    <property type="nucleotide sequence ID" value="NZ_CP109441.1"/>
</dbReference>
<evidence type="ECO:0000313" key="3">
    <source>
        <dbReference type="Proteomes" id="UP001432062"/>
    </source>
</evidence>
<sequence length="141" mass="15198">MINSHAKELDWLLDNLVTRLAGVEGAVVLSADGLLIGRSQNVTREGAEQLSAMSSALQSLAIGVGRHFAKGTVRQTIVELERAFLIVTAAGKGACLALLAEENAEIELIVYEMNVMVHQVGASLTATPRRHIDQPRFDPPR</sequence>
<dbReference type="SUPFAM" id="SSF103196">
    <property type="entry name" value="Roadblock/LC7 domain"/>
    <property type="match status" value="1"/>
</dbReference>